<feature type="compositionally biased region" description="Basic and acidic residues" evidence="4">
    <location>
        <begin position="1510"/>
        <end position="1522"/>
    </location>
</feature>
<dbReference type="RefSeq" id="XP_067917815.1">
    <property type="nucleotide sequence ID" value="XM_068070209.1"/>
</dbReference>
<evidence type="ECO:0000313" key="7">
    <source>
        <dbReference type="EMBL" id="PHJ16083.1"/>
    </source>
</evidence>
<keyword evidence="3" id="KW-0274">FAD</keyword>
<accession>A0A2C6KI65</accession>
<dbReference type="SMART" id="SM01228">
    <property type="entry name" value="GIDA_assoc_3"/>
    <property type="match status" value="1"/>
</dbReference>
<keyword evidence="2" id="KW-0285">Flavoprotein</keyword>
<proteinExistence type="predicted"/>
<feature type="compositionally biased region" description="Polar residues" evidence="4">
    <location>
        <begin position="1146"/>
        <end position="1164"/>
    </location>
</feature>
<dbReference type="Gene3D" id="1.10.150.570">
    <property type="entry name" value="GidA associated domain, C-terminal subdomain"/>
    <property type="match status" value="1"/>
</dbReference>
<keyword evidence="5" id="KW-0472">Membrane</keyword>
<feature type="region of interest" description="Disordered" evidence="4">
    <location>
        <begin position="417"/>
        <end position="457"/>
    </location>
</feature>
<feature type="domain" description="tRNA uridine 5-carboxymethylaminomethyl modification enzyme C-terminal subdomain" evidence="6">
    <location>
        <begin position="1641"/>
        <end position="1714"/>
    </location>
</feature>
<feature type="compositionally biased region" description="Low complexity" evidence="4">
    <location>
        <begin position="1109"/>
        <end position="1129"/>
    </location>
</feature>
<dbReference type="InterPro" id="IPR040131">
    <property type="entry name" value="MnmG_N"/>
</dbReference>
<feature type="region of interest" description="Disordered" evidence="4">
    <location>
        <begin position="1250"/>
        <end position="1329"/>
    </location>
</feature>
<dbReference type="GO" id="GO:0002098">
    <property type="term" value="P:tRNA wobble uridine modification"/>
    <property type="evidence" value="ECO:0007669"/>
    <property type="project" value="TreeGrafter"/>
</dbReference>
<dbReference type="OrthoDB" id="333073at2759"/>
<feature type="compositionally biased region" description="Low complexity" evidence="4">
    <location>
        <begin position="1167"/>
        <end position="1176"/>
    </location>
</feature>
<dbReference type="InterPro" id="IPR044920">
    <property type="entry name" value="MnmG_C_subdom_sf"/>
</dbReference>
<dbReference type="Gene3D" id="3.50.50.60">
    <property type="entry name" value="FAD/NAD(P)-binding domain"/>
    <property type="match status" value="2"/>
</dbReference>
<evidence type="ECO:0000256" key="4">
    <source>
        <dbReference type="SAM" id="MobiDB-lite"/>
    </source>
</evidence>
<sequence length="1734" mass="192310">MKKKEGGFGESILVLQAGISPAWSFWSCVFFRMQRSTTLVNLSILPLLLFLSVFISPSLHVTANAGQVPWGRLRRESSIESLKGTYWNSLRPSIRPGETSAGPIFPSLSLSSTFPSLSHLPSLFFSLRSPSKFSPSATAFFSSSSLRKKGLFPLASSQCSSSSLLRRFPPLSSTSLISRCPSVGPLACPATAAWRSSRCHAITLSSPSFDSCPLKFSATSSPPPAYDVCIVGAGHAGIEAALAAARAGASTLLITQSVDTLGRLSCNPSIGGVGKSCLVREVDAFDGAIGRWADLAAIHWRVLNASRGPATWGTRAQIDREVYVHLVQEELRARVEREEFHLAEGQVTGFLFETLSSCKEDEDHEGMNTEAGALSPRSINHTTSEILHRTIASRGDTSPYHLEADVSQDGHYLLLHGDENNRDDKYEGKTRSENSRYSGCDLSNASPSFDQKRNGRLEGKRDRLRYVVGVLFKPRQRPFNPQRGGEGREEEIYQDGDRRNRGLVDHEAQKGEEEVVAIPSRTVVIAAGTFLAGKCSTGVDFSLNAGRLATPPCSLENDDGLTTETSKGQRESQMERTRTGIEQENERGQEEIEISYRRRGKDHDGDHCRLTAPFLGQEKMLQKEKECGRMNDEKRWSSGTSLQRGPRDSFFIRKRQDQSTRGEEEKGEKASNHLAESLAQLDLPMGRFKTGTPARLYKDSIDYSRVEEQPSDPFPSPFSFLHSSSQLRSRGRHISCYRTYTNERTHAVVQKHLEELPKHSAGEGRRGLGPRYCPSIAAKVLRFPDRPRHVVWLEPEGLRSPLIYPNGLSGAFPVPVQLSILRSIPGLENVEMHCPAYEVEYAYVHPTALDISLQVKSVKGLFLAGQVIGTTGYEEAAALGLLAGWNAALQALKMRGKGRKMSVLQQNERDRHQQERRTVKSEGGEEAKQRPTELFEQGRWEGGGGEDRITGDKRYEGRKTDDDDAFYVRSLEVKGSDTGGERQAKKEEERVRLSPLPQSIALSRERFLIGVLAHDLTQIGVKEPYRMFPSRAECRLSTRPDNADFRCIDTAVRGGLIRDSVRTRQVELRKAKVEFLLRLLRSYRLRSSQWDNLIRLFLEASSYTSSSVSVSSSTSLPARSSSSPDPSSSHARLRPVSPASSSSGSTHQDPFSSADSPISVSPKSDFSHPSHLSLQQQPPPSMTSGSAEAWLTITPMLQQALQRLGGSDRLWSAAEILAALPCNMLTPLNSSSSHEASSLHISSSFTDLSSLENQQQGGMKESVFSPRRSDGKIPRTTSLLPSGMAGRGLVQRMPTSKLEESDRTSNSRGLDTSATRSVESSQSSYTVPHSTIENARKAAYVRRFLGSTEGRHLISDVKHPLQLVLCLLYVNERGMEECGLDSYSHNKATLRRDTVLRQSKVMAEACPSTFPPKGMRTKALEHEAGREIMKQENDRVRVEEVETKKEAYGIGSEEKLTGSKLEAAEVKSFPALTFSSVHNGVYRGSLCVTPHILQSERGEENVSSPGYTDSEERPGIEREASRRPQVSSAQEERNEEEQAKRQDEKLSRSYEDSSNDKAKHVYAHDRAVQLNEEPLVGSNQESDENEGTRKLPAAEREEGIFSGVEMRKENPSSLLFSGVLRSWLPWENQLEDIAVTVGAECRYGAYFEGQEKEAALRRGTIDARIPSHVEYTRRNFPSFSTEELEQLEAHRPQTLREASRIPGVSPATLLSLYRFAWLARRQRRDTEPPPSLPP</sequence>
<feature type="transmembrane region" description="Helical" evidence="5">
    <location>
        <begin position="38"/>
        <end position="59"/>
    </location>
</feature>
<evidence type="ECO:0000256" key="1">
    <source>
        <dbReference type="ARBA" id="ARBA00001974"/>
    </source>
</evidence>
<dbReference type="Pfam" id="PF01134">
    <property type="entry name" value="GIDA"/>
    <property type="match status" value="2"/>
</dbReference>
<keyword evidence="8" id="KW-1185">Reference proteome</keyword>
<organism evidence="7 8">
    <name type="scientific">Cystoisospora suis</name>
    <dbReference type="NCBI Taxonomy" id="483139"/>
    <lineage>
        <taxon>Eukaryota</taxon>
        <taxon>Sar</taxon>
        <taxon>Alveolata</taxon>
        <taxon>Apicomplexa</taxon>
        <taxon>Conoidasida</taxon>
        <taxon>Coccidia</taxon>
        <taxon>Eucoccidiorida</taxon>
        <taxon>Eimeriorina</taxon>
        <taxon>Sarcocystidae</taxon>
        <taxon>Cystoisospora</taxon>
    </lineage>
</organism>
<dbReference type="Proteomes" id="UP000221165">
    <property type="component" value="Unassembled WGS sequence"/>
</dbReference>
<feature type="compositionally biased region" description="Polar residues" evidence="4">
    <location>
        <begin position="435"/>
        <end position="449"/>
    </location>
</feature>
<dbReference type="InterPro" id="IPR047001">
    <property type="entry name" value="MnmG_C_subdom"/>
</dbReference>
<dbReference type="InterPro" id="IPR002218">
    <property type="entry name" value="MnmG-rel"/>
</dbReference>
<comment type="caution">
    <text evidence="7">The sequence shown here is derived from an EMBL/GenBank/DDBJ whole genome shotgun (WGS) entry which is preliminary data.</text>
</comment>
<dbReference type="PANTHER" id="PTHR11806:SF0">
    <property type="entry name" value="PROTEIN MTO1 HOMOLOG, MITOCHONDRIAL"/>
    <property type="match status" value="1"/>
</dbReference>
<dbReference type="Pfam" id="PF13932">
    <property type="entry name" value="SAM_GIDA_C"/>
    <property type="match status" value="1"/>
</dbReference>
<protein>
    <submittedName>
        <fullName evidence="7">Glucose inhibited division protein a subfamily protein</fullName>
    </submittedName>
</protein>
<dbReference type="InterPro" id="IPR026904">
    <property type="entry name" value="MnmG_C"/>
</dbReference>
<dbReference type="EMBL" id="MIGC01006655">
    <property type="protein sequence ID" value="PHJ16083.1"/>
    <property type="molecule type" value="Genomic_DNA"/>
</dbReference>
<evidence type="ECO:0000256" key="5">
    <source>
        <dbReference type="SAM" id="Phobius"/>
    </source>
</evidence>
<dbReference type="Gene3D" id="2.40.30.260">
    <property type="match status" value="1"/>
</dbReference>
<feature type="compositionally biased region" description="Basic and acidic residues" evidence="4">
    <location>
        <begin position="645"/>
        <end position="671"/>
    </location>
</feature>
<comment type="cofactor">
    <cofactor evidence="1">
        <name>FAD</name>
        <dbReference type="ChEBI" id="CHEBI:57692"/>
    </cofactor>
</comment>
<feature type="region of interest" description="Disordered" evidence="4">
    <location>
        <begin position="1496"/>
        <end position="1592"/>
    </location>
</feature>
<evidence type="ECO:0000259" key="6">
    <source>
        <dbReference type="SMART" id="SM01228"/>
    </source>
</evidence>
<name>A0A2C6KI65_9APIC</name>
<dbReference type="InterPro" id="IPR036188">
    <property type="entry name" value="FAD/NAD-bd_sf"/>
</dbReference>
<dbReference type="VEuPathDB" id="ToxoDB:CSUI_010104"/>
<dbReference type="GeneID" id="94433420"/>
<feature type="compositionally biased region" description="Basic and acidic residues" evidence="4">
    <location>
        <begin position="907"/>
        <end position="957"/>
    </location>
</feature>
<feature type="region of interest" description="Disordered" evidence="4">
    <location>
        <begin position="623"/>
        <end position="672"/>
    </location>
</feature>
<keyword evidence="5" id="KW-1133">Transmembrane helix</keyword>
<evidence type="ECO:0000256" key="2">
    <source>
        <dbReference type="ARBA" id="ARBA00022630"/>
    </source>
</evidence>
<evidence type="ECO:0000313" key="8">
    <source>
        <dbReference type="Proteomes" id="UP000221165"/>
    </source>
</evidence>
<feature type="compositionally biased region" description="Basic and acidic residues" evidence="4">
    <location>
        <begin position="417"/>
        <end position="434"/>
    </location>
</feature>
<keyword evidence="5" id="KW-0812">Transmembrane</keyword>
<feature type="compositionally biased region" description="Basic and acidic residues" evidence="4">
    <location>
        <begin position="567"/>
        <end position="588"/>
    </location>
</feature>
<reference evidence="7 8" key="1">
    <citation type="journal article" date="2017" name="Int. J. Parasitol.">
        <title>The genome of the protozoan parasite Cystoisospora suis and a reverse vaccinology approach to identify vaccine candidates.</title>
        <authorList>
            <person name="Palmieri N."/>
            <person name="Shrestha A."/>
            <person name="Ruttkowski B."/>
            <person name="Beck T."/>
            <person name="Vogl C."/>
            <person name="Tomley F."/>
            <person name="Blake D.P."/>
            <person name="Joachim A."/>
        </authorList>
    </citation>
    <scope>NUCLEOTIDE SEQUENCE [LARGE SCALE GENOMIC DNA]</scope>
    <source>
        <strain evidence="7 8">Wien I</strain>
    </source>
</reference>
<dbReference type="SUPFAM" id="SSF51905">
    <property type="entry name" value="FAD/NAD(P)-binding domain"/>
    <property type="match status" value="1"/>
</dbReference>
<feature type="compositionally biased region" description="Basic and acidic residues" evidence="4">
    <location>
        <begin position="623"/>
        <end position="636"/>
    </location>
</feature>
<feature type="region of interest" description="Disordered" evidence="4">
    <location>
        <begin position="1109"/>
        <end position="1186"/>
    </location>
</feature>
<evidence type="ECO:0000256" key="3">
    <source>
        <dbReference type="ARBA" id="ARBA00022827"/>
    </source>
</evidence>
<dbReference type="GO" id="GO:0050660">
    <property type="term" value="F:flavin adenine dinucleotide binding"/>
    <property type="evidence" value="ECO:0007669"/>
    <property type="project" value="InterPro"/>
</dbReference>
<dbReference type="PANTHER" id="PTHR11806">
    <property type="entry name" value="GLUCOSE INHIBITED DIVISION PROTEIN A"/>
    <property type="match status" value="1"/>
</dbReference>
<gene>
    <name evidence="7" type="ORF">CSUI_010104</name>
</gene>
<feature type="region of interest" description="Disordered" evidence="4">
    <location>
        <begin position="900"/>
        <end position="957"/>
    </location>
</feature>
<dbReference type="GO" id="GO:0030488">
    <property type="term" value="P:tRNA methylation"/>
    <property type="evidence" value="ECO:0007669"/>
    <property type="project" value="TreeGrafter"/>
</dbReference>
<feature type="compositionally biased region" description="Basic and acidic residues" evidence="4">
    <location>
        <begin position="1530"/>
        <end position="1567"/>
    </location>
</feature>
<feature type="compositionally biased region" description="Polar residues" evidence="4">
    <location>
        <begin position="1306"/>
        <end position="1329"/>
    </location>
</feature>
<feature type="region of interest" description="Disordered" evidence="4">
    <location>
        <begin position="553"/>
        <end position="588"/>
    </location>
</feature>